<keyword evidence="7 12" id="KW-0472">Membrane</keyword>
<comment type="subcellular location">
    <subcellularLocation>
        <location evidence="1">Cell junction</location>
        <location evidence="1">Adherens junction</location>
    </subcellularLocation>
    <subcellularLocation>
        <location evidence="2">Cell membrane</location>
        <topology evidence="2">Multi-pass membrane protein</topology>
    </subcellularLocation>
</comment>
<evidence type="ECO:0000256" key="1">
    <source>
        <dbReference type="ARBA" id="ARBA00004536"/>
    </source>
</evidence>
<comment type="function">
    <text evidence="8">Can influence paracellular permeability. Appears to be involved in cell-cell interactions through adherens.</text>
</comment>
<dbReference type="Proteomes" id="UP001279410">
    <property type="component" value="Unassembled WGS sequence"/>
</dbReference>
<evidence type="ECO:0000256" key="6">
    <source>
        <dbReference type="ARBA" id="ARBA00022989"/>
    </source>
</evidence>
<reference evidence="13" key="1">
    <citation type="submission" date="2022-08" db="EMBL/GenBank/DDBJ databases">
        <title>Genome sequencing of akame (Lates japonicus).</title>
        <authorList>
            <person name="Hashiguchi Y."/>
            <person name="Takahashi H."/>
        </authorList>
    </citation>
    <scope>NUCLEOTIDE SEQUENCE</scope>
    <source>
        <strain evidence="13">Kochi</strain>
    </source>
</reference>
<evidence type="ECO:0000256" key="5">
    <source>
        <dbReference type="ARBA" id="ARBA00022949"/>
    </source>
</evidence>
<evidence type="ECO:0000256" key="7">
    <source>
        <dbReference type="ARBA" id="ARBA00023136"/>
    </source>
</evidence>
<evidence type="ECO:0000256" key="2">
    <source>
        <dbReference type="ARBA" id="ARBA00004651"/>
    </source>
</evidence>
<evidence type="ECO:0000256" key="3">
    <source>
        <dbReference type="ARBA" id="ARBA00022475"/>
    </source>
</evidence>
<dbReference type="AlphaFoldDB" id="A0AAD3R6P4"/>
<keyword evidence="3" id="KW-1003">Cell membrane</keyword>
<dbReference type="PANTHER" id="PTHR14627:SF0">
    <property type="entry name" value="TRANSMEMBRANE PROTEIN 204"/>
    <property type="match status" value="1"/>
</dbReference>
<keyword evidence="14" id="KW-1185">Reference proteome</keyword>
<keyword evidence="6 12" id="KW-1133">Transmembrane helix</keyword>
<evidence type="ECO:0000256" key="11">
    <source>
        <dbReference type="SAM" id="MobiDB-lite"/>
    </source>
</evidence>
<feature type="region of interest" description="Disordered" evidence="11">
    <location>
        <begin position="42"/>
        <end position="83"/>
    </location>
</feature>
<evidence type="ECO:0000313" key="14">
    <source>
        <dbReference type="Proteomes" id="UP001279410"/>
    </source>
</evidence>
<evidence type="ECO:0000313" key="13">
    <source>
        <dbReference type="EMBL" id="GLD57483.1"/>
    </source>
</evidence>
<feature type="transmembrane region" description="Helical" evidence="12">
    <location>
        <begin position="191"/>
        <end position="213"/>
    </location>
</feature>
<evidence type="ECO:0000256" key="12">
    <source>
        <dbReference type="SAM" id="Phobius"/>
    </source>
</evidence>
<feature type="transmembrane region" description="Helical" evidence="12">
    <location>
        <begin position="93"/>
        <end position="113"/>
    </location>
</feature>
<accession>A0AAD3R6P4</accession>
<dbReference type="EMBL" id="BRZM01000030">
    <property type="protein sequence ID" value="GLD57483.1"/>
    <property type="molecule type" value="Genomic_DNA"/>
</dbReference>
<evidence type="ECO:0000256" key="4">
    <source>
        <dbReference type="ARBA" id="ARBA00022692"/>
    </source>
</evidence>
<keyword evidence="5" id="KW-0965">Cell junction</keyword>
<feature type="transmembrane region" description="Helical" evidence="12">
    <location>
        <begin position="252"/>
        <end position="278"/>
    </location>
</feature>
<sequence length="313" mass="34281">MLSGESMLSLHRYSSKGNVNWDSTSQQLEEVVVVVEEEVEERSLGAQSTAGATAPQDRHRSGQDTEEGQGLEEGHEGGGEVAGGGRRMAVQRLVAAAVAVALLSLVLNNVAAFTPSWVLQALEDGRKRSVGLWRMCPTGGERARDDLQAGRRGQGAPRQCEGLGWGSEYAGYQESRSTVKLQFDMMRACNLMATVALTVGQLIFLLGLMELPFITQESQWWEEAIAALFQLASFVLVIGLVTFYRIGPYTHLSYSCYLDIAACLLATMAAAMLIWNILHRRDDCLAPRVIIISRSLASPFHPRLDNDYVESPC</sequence>
<organism evidence="13 14">
    <name type="scientific">Lates japonicus</name>
    <name type="common">Japanese lates</name>
    <dbReference type="NCBI Taxonomy" id="270547"/>
    <lineage>
        <taxon>Eukaryota</taxon>
        <taxon>Metazoa</taxon>
        <taxon>Chordata</taxon>
        <taxon>Craniata</taxon>
        <taxon>Vertebrata</taxon>
        <taxon>Euteleostomi</taxon>
        <taxon>Actinopterygii</taxon>
        <taxon>Neopterygii</taxon>
        <taxon>Teleostei</taxon>
        <taxon>Neoteleostei</taxon>
        <taxon>Acanthomorphata</taxon>
        <taxon>Carangaria</taxon>
        <taxon>Carangaria incertae sedis</taxon>
        <taxon>Centropomidae</taxon>
        <taxon>Lates</taxon>
    </lineage>
</organism>
<dbReference type="GO" id="GO:0005912">
    <property type="term" value="C:adherens junction"/>
    <property type="evidence" value="ECO:0007669"/>
    <property type="project" value="UniProtKB-SubCell"/>
</dbReference>
<dbReference type="InterPro" id="IPR038992">
    <property type="entry name" value="TMEM204"/>
</dbReference>
<name>A0AAD3R6P4_LATJO</name>
<keyword evidence="4 12" id="KW-0812">Transmembrane</keyword>
<dbReference type="PANTHER" id="PTHR14627">
    <property type="entry name" value="TRANSMEMBRANE PROTEIN 204"/>
    <property type="match status" value="1"/>
</dbReference>
<evidence type="ECO:0000256" key="8">
    <source>
        <dbReference type="ARBA" id="ARBA00057987"/>
    </source>
</evidence>
<feature type="transmembrane region" description="Helical" evidence="12">
    <location>
        <begin position="225"/>
        <end position="246"/>
    </location>
</feature>
<dbReference type="FunFam" id="1.20.140.150:FF:000008">
    <property type="entry name" value="Transmembrane protein 204"/>
    <property type="match status" value="1"/>
</dbReference>
<protein>
    <recommendedName>
        <fullName evidence="9">Transmembrane protein 204</fullName>
    </recommendedName>
    <alternativeName>
        <fullName evidence="10">Claudin-like protein 24</fullName>
    </alternativeName>
</protein>
<dbReference type="GO" id="GO:0005886">
    <property type="term" value="C:plasma membrane"/>
    <property type="evidence" value="ECO:0007669"/>
    <property type="project" value="UniProtKB-SubCell"/>
</dbReference>
<evidence type="ECO:0000256" key="9">
    <source>
        <dbReference type="ARBA" id="ARBA00067890"/>
    </source>
</evidence>
<evidence type="ECO:0000256" key="10">
    <source>
        <dbReference type="ARBA" id="ARBA00083504"/>
    </source>
</evidence>
<proteinExistence type="predicted"/>
<gene>
    <name evidence="13" type="ORF">AKAME5_000970400</name>
</gene>
<dbReference type="Gene3D" id="1.20.140.150">
    <property type="match status" value="1"/>
</dbReference>
<comment type="caution">
    <text evidence="13">The sequence shown here is derived from an EMBL/GenBank/DDBJ whole genome shotgun (WGS) entry which is preliminary data.</text>
</comment>